<dbReference type="HOGENOM" id="CLU_540977_0_0_1"/>
<accession>A0A0C9UNW8</accession>
<gene>
    <name evidence="1" type="ORF">M422DRAFT_30322</name>
</gene>
<dbReference type="OrthoDB" id="3270296at2759"/>
<dbReference type="AlphaFoldDB" id="A0A0C9UNW8"/>
<keyword evidence="2" id="KW-1185">Reference proteome</keyword>
<protein>
    <recommendedName>
        <fullName evidence="3">F-box domain-containing protein</fullName>
    </recommendedName>
</protein>
<name>A0A0C9UNW8_SPHS4</name>
<proteinExistence type="predicted"/>
<reference evidence="1 2" key="1">
    <citation type="submission" date="2014-06" db="EMBL/GenBank/DDBJ databases">
        <title>Evolutionary Origins and Diversification of the Mycorrhizal Mutualists.</title>
        <authorList>
            <consortium name="DOE Joint Genome Institute"/>
            <consortium name="Mycorrhizal Genomics Consortium"/>
            <person name="Kohler A."/>
            <person name="Kuo A."/>
            <person name="Nagy L.G."/>
            <person name="Floudas D."/>
            <person name="Copeland A."/>
            <person name="Barry K.W."/>
            <person name="Cichocki N."/>
            <person name="Veneault-Fourrey C."/>
            <person name="LaButti K."/>
            <person name="Lindquist E.A."/>
            <person name="Lipzen A."/>
            <person name="Lundell T."/>
            <person name="Morin E."/>
            <person name="Murat C."/>
            <person name="Riley R."/>
            <person name="Ohm R."/>
            <person name="Sun H."/>
            <person name="Tunlid A."/>
            <person name="Henrissat B."/>
            <person name="Grigoriev I.V."/>
            <person name="Hibbett D.S."/>
            <person name="Martin F."/>
        </authorList>
    </citation>
    <scope>NUCLEOTIDE SEQUENCE [LARGE SCALE GENOMIC DNA]</scope>
    <source>
        <strain evidence="1 2">SS14</strain>
    </source>
</reference>
<evidence type="ECO:0000313" key="1">
    <source>
        <dbReference type="EMBL" id="KIJ44688.1"/>
    </source>
</evidence>
<dbReference type="Proteomes" id="UP000054279">
    <property type="component" value="Unassembled WGS sequence"/>
</dbReference>
<evidence type="ECO:0000313" key="2">
    <source>
        <dbReference type="Proteomes" id="UP000054279"/>
    </source>
</evidence>
<dbReference type="SUPFAM" id="SSF52047">
    <property type="entry name" value="RNI-like"/>
    <property type="match status" value="1"/>
</dbReference>
<sequence>MEPQVSLSSLPFDILDGIAFAIEDRRDLLDLALTSHQFHDLIFPKHIHYRILSCNPLDNKIWRILRDNPGIASRFSHLALGFDYDLKDRSSRTSCLRNAYHFKKTWFRPRHVRSTALSQAVSQICNIVQFTWHYTHDHEIEIEHLSKCKRLEMMDFTMRGRVKVPERDLDTLLSCIVMPARSYRRLRKLRLELMEAYSRTTFIHAFFFKILQSRCPALMDLRLTISRNALLFLLHKITLPSLNRLSLTQLPHKPPEESTMPWIQFFQRHTRLECLLIDTIDAVPIEALTAQSLPNLRRLSFPDGSCSGYLPPFSQDLIHNLTCIDNFVAPSVFPHYGYLPKLKIFRGIITGGTMLLLMLQYAPNLERLEGGEDPCWYHPYEDAICVLTQFQHLTHIGLGLFFNVRTELLHTVTNDFRNMKGLKYLRLPGNPDTDSLFLWMRLLREENGNRVIGTELLKGKDLLGVNPNYWGNFFRDIDS</sequence>
<dbReference type="InterPro" id="IPR032675">
    <property type="entry name" value="LRR_dom_sf"/>
</dbReference>
<evidence type="ECO:0008006" key="3">
    <source>
        <dbReference type="Google" id="ProtNLM"/>
    </source>
</evidence>
<dbReference type="Gene3D" id="3.80.10.10">
    <property type="entry name" value="Ribonuclease Inhibitor"/>
    <property type="match status" value="1"/>
</dbReference>
<dbReference type="EMBL" id="KN837116">
    <property type="protein sequence ID" value="KIJ44688.1"/>
    <property type="molecule type" value="Genomic_DNA"/>
</dbReference>
<organism evidence="1 2">
    <name type="scientific">Sphaerobolus stellatus (strain SS14)</name>
    <dbReference type="NCBI Taxonomy" id="990650"/>
    <lineage>
        <taxon>Eukaryota</taxon>
        <taxon>Fungi</taxon>
        <taxon>Dikarya</taxon>
        <taxon>Basidiomycota</taxon>
        <taxon>Agaricomycotina</taxon>
        <taxon>Agaricomycetes</taxon>
        <taxon>Phallomycetidae</taxon>
        <taxon>Geastrales</taxon>
        <taxon>Sphaerobolaceae</taxon>
        <taxon>Sphaerobolus</taxon>
    </lineage>
</organism>